<proteinExistence type="predicted"/>
<feature type="region of interest" description="Disordered" evidence="1">
    <location>
        <begin position="744"/>
        <end position="765"/>
    </location>
</feature>
<protein>
    <submittedName>
        <fullName evidence="2">Uncharacterized protein</fullName>
    </submittedName>
</protein>
<comment type="caution">
    <text evidence="2">The sequence shown here is derived from an EMBL/GenBank/DDBJ whole genome shotgun (WGS) entry which is preliminary data.</text>
</comment>
<dbReference type="Proteomes" id="UP000192596">
    <property type="component" value="Unassembled WGS sequence"/>
</dbReference>
<organism evidence="2 3">
    <name type="scientific">Cryoendolithus antarcticus</name>
    <dbReference type="NCBI Taxonomy" id="1507870"/>
    <lineage>
        <taxon>Eukaryota</taxon>
        <taxon>Fungi</taxon>
        <taxon>Dikarya</taxon>
        <taxon>Ascomycota</taxon>
        <taxon>Pezizomycotina</taxon>
        <taxon>Dothideomycetes</taxon>
        <taxon>Dothideomycetidae</taxon>
        <taxon>Cladosporiales</taxon>
        <taxon>Cladosporiaceae</taxon>
        <taxon>Cryoendolithus</taxon>
    </lineage>
</organism>
<dbReference type="AlphaFoldDB" id="A0A1V8SPT4"/>
<evidence type="ECO:0000313" key="2">
    <source>
        <dbReference type="EMBL" id="OQO01038.1"/>
    </source>
</evidence>
<sequence length="791" mass="76547">MGDPIIHPPAPLTSVTEVIRASSGPLKVPASTTAVRTPEITSAAPELVPALATSSPTTVFTVPQPAASGQKPNGFPQIALPVATTVKQAGDIVSSATLALVTSALIDFIGAVAQQLQSSSVRESIPSAAIGIPDPATAPAAVATIAGHAVIATSSAFALGDQLLTPGVAVTISIGDGAVTVSVQTNAEGKTAIVHDGSTLALAQPTISAPSPSAVVLGGQIIATLSGVFVVQSHTLTPGAVVNIGSQDQPTAAAVLVDANGETALVIGSSTSTLAAQRAVITPVATIAGHVLSAVGAGHVVLDGTTLMMGSSVTIGSGTAAQIAVLQTDSNGKAGIVAGTSTIALPSALSLAEAQLSIVTPVATVAGLVVNTDSAGSVMVDGTTLIMGSSITIGSGSTALVAVLQTGSNGASELVVGSSTIPLPAAISSATAAAVAILTFGGQTFALSGGEVFVQGHSLSPGGSVVLGTGAGATTVAVQTDAAGSIEVVVQGSTTTLRGSAAATSPVSTLVFEGQTFTRLVNGNLAVAGQTLRTGATSTLGIGAHTTVVALQTDAAGHTELVVDTSTTVLNLPTPATTFTFAGESVTTLANGAVALEGHTLMPGASITLGSGSHTTIAALITDASGLEELIIGSQTTLLPFPSPTAGEVMLAGDLRLTRASRMATAFLIDGQTLTLGGAAATIGQGSKTTRAALITDAAGRLTVVEGSETLMLSSTKGIGGYVMSGLLGVGTSAKATKSTAAISPNGAAATPPASGQGGSKVTGTNDGRSLEGWAAAVMAVACCVAAILVV</sequence>
<reference evidence="3" key="1">
    <citation type="submission" date="2017-03" db="EMBL/GenBank/DDBJ databases">
        <title>Genomes of endolithic fungi from Antarctica.</title>
        <authorList>
            <person name="Coleine C."/>
            <person name="Masonjones S."/>
            <person name="Stajich J.E."/>
        </authorList>
    </citation>
    <scope>NUCLEOTIDE SEQUENCE [LARGE SCALE GENOMIC DNA]</scope>
    <source>
        <strain evidence="3">CCFEE 5527</strain>
    </source>
</reference>
<dbReference type="InParanoid" id="A0A1V8SPT4"/>
<evidence type="ECO:0000313" key="3">
    <source>
        <dbReference type="Proteomes" id="UP000192596"/>
    </source>
</evidence>
<name>A0A1V8SPT4_9PEZI</name>
<evidence type="ECO:0000256" key="1">
    <source>
        <dbReference type="SAM" id="MobiDB-lite"/>
    </source>
</evidence>
<accession>A0A1V8SPT4</accession>
<keyword evidence="3" id="KW-1185">Reference proteome</keyword>
<dbReference type="OrthoDB" id="3942862at2759"/>
<dbReference type="EMBL" id="NAJO01000032">
    <property type="protein sequence ID" value="OQO01038.1"/>
    <property type="molecule type" value="Genomic_DNA"/>
</dbReference>
<gene>
    <name evidence="2" type="ORF">B0A48_13281</name>
</gene>